<dbReference type="Pfam" id="PF10604">
    <property type="entry name" value="Polyketide_cyc2"/>
    <property type="match status" value="2"/>
</dbReference>
<dbReference type="Gene3D" id="3.30.530.20">
    <property type="match status" value="2"/>
</dbReference>
<accession>A0A1C3NYE5</accession>
<dbReference type="CDD" id="cd08861">
    <property type="entry name" value="OtcD1_ARO-CYC_like"/>
    <property type="match status" value="2"/>
</dbReference>
<evidence type="ECO:0000313" key="1">
    <source>
        <dbReference type="EMBL" id="SBW22602.1"/>
    </source>
</evidence>
<organism evidence="1 2">
    <name type="scientific">Candidatus Protofrankia californiensis</name>
    <dbReference type="NCBI Taxonomy" id="1839754"/>
    <lineage>
        <taxon>Bacteria</taxon>
        <taxon>Bacillati</taxon>
        <taxon>Actinomycetota</taxon>
        <taxon>Actinomycetes</taxon>
        <taxon>Frankiales</taxon>
        <taxon>Frankiaceae</taxon>
        <taxon>Protofrankia</taxon>
    </lineage>
</organism>
<gene>
    <name evidence="1" type="primary">gra-orf4</name>
    <name evidence="1" type="ORF">FDG2_2861</name>
</gene>
<reference evidence="2" key="1">
    <citation type="submission" date="2016-02" db="EMBL/GenBank/DDBJ databases">
        <authorList>
            <person name="Wibberg D."/>
        </authorList>
    </citation>
    <scope>NUCLEOTIDE SEQUENCE [LARGE SCALE GENOMIC DNA]</scope>
</reference>
<keyword evidence="2" id="KW-1185">Reference proteome</keyword>
<dbReference type="SUPFAM" id="SSF55961">
    <property type="entry name" value="Bet v1-like"/>
    <property type="match status" value="2"/>
</dbReference>
<evidence type="ECO:0000313" key="2">
    <source>
        <dbReference type="Proteomes" id="UP000199013"/>
    </source>
</evidence>
<protein>
    <submittedName>
        <fullName evidence="1">Granaticin polyketide synthase bifunctional cyclase/dehydratase</fullName>
    </submittedName>
</protein>
<name>A0A1C3NYE5_9ACTN</name>
<dbReference type="Proteomes" id="UP000199013">
    <property type="component" value="Unassembled WGS sequence"/>
</dbReference>
<dbReference type="EMBL" id="FLUV01001206">
    <property type="protein sequence ID" value="SBW22602.1"/>
    <property type="molecule type" value="Genomic_DNA"/>
</dbReference>
<dbReference type="AlphaFoldDB" id="A0A1C3NYE5"/>
<proteinExistence type="predicted"/>
<dbReference type="InterPro" id="IPR023393">
    <property type="entry name" value="START-like_dom_sf"/>
</dbReference>
<dbReference type="InterPro" id="IPR019587">
    <property type="entry name" value="Polyketide_cyclase/dehydratase"/>
</dbReference>
<sequence>MSRPTVRDTLHTVDVDAPPELVYGLLADATQWPHLFPPTVHVIREDAGPQRERLRIWALADGRLKSWTSLRELPAGRLHIAFRQEVSAPPVGSMAGSWEITARIGGGSRVVLGHRFTAVADDPDGLRWIEEATDRNSTSELASLRAIAEEVADGTRHGELLLSFEDSVLVQAPPQVVHDFLDRADLWPQRLAHVARVALTEDEPGRQVLEMDTRAPDGTTHTTRSFRVSLAPHTLAYKQTTLPDALTVHTGRWMLDPYAEGGATHTRATSRHTVRLHPERALALPGVRTLADARAAVRAAIGGNSLATLRTAKRHLESARLSAG</sequence>